<protein>
    <submittedName>
        <fullName evidence="1">Uncharacterized protein</fullName>
    </submittedName>
</protein>
<gene>
    <name evidence="1" type="ORF">M7I_3208</name>
</gene>
<dbReference type="EMBL" id="AGUE01000073">
    <property type="protein sequence ID" value="EHL00817.1"/>
    <property type="molecule type" value="Genomic_DNA"/>
</dbReference>
<name>H0EKX4_GLAL7</name>
<dbReference type="HOGENOM" id="CLU_3106528_0_0_1"/>
<reference evidence="1 2" key="1">
    <citation type="journal article" date="2012" name="Eukaryot. Cell">
        <title>Genome sequence of the fungus Glarea lozoyensis: the first genome sequence of a species from the Helotiaceae family.</title>
        <authorList>
            <person name="Youssar L."/>
            <person name="Gruening B.A."/>
            <person name="Erxleben A."/>
            <person name="Guenther S."/>
            <person name="Huettel W."/>
        </authorList>
    </citation>
    <scope>NUCLEOTIDE SEQUENCE [LARGE SCALE GENOMIC DNA]</scope>
    <source>
        <strain evidence="2">ATCC 74030 / MF5533</strain>
    </source>
</reference>
<dbReference type="Proteomes" id="UP000005446">
    <property type="component" value="Unassembled WGS sequence"/>
</dbReference>
<proteinExistence type="predicted"/>
<dbReference type="AlphaFoldDB" id="H0EKX4"/>
<accession>H0EKX4</accession>
<organism evidence="1 2">
    <name type="scientific">Glarea lozoyensis (strain ATCC 74030 / MF5533)</name>
    <dbReference type="NCBI Taxonomy" id="1104152"/>
    <lineage>
        <taxon>Eukaryota</taxon>
        <taxon>Fungi</taxon>
        <taxon>Dikarya</taxon>
        <taxon>Ascomycota</taxon>
        <taxon>Pezizomycotina</taxon>
        <taxon>Leotiomycetes</taxon>
        <taxon>Helotiales</taxon>
        <taxon>Helotiaceae</taxon>
        <taxon>Glarea</taxon>
    </lineage>
</organism>
<sequence length="51" mass="6006">MDENNIDFRIWVVVNFGVGNPEFRFTMLAGWRPEVGFRAVLLHWRLPCVEA</sequence>
<comment type="caution">
    <text evidence="1">The sequence shown here is derived from an EMBL/GenBank/DDBJ whole genome shotgun (WGS) entry which is preliminary data.</text>
</comment>
<evidence type="ECO:0000313" key="1">
    <source>
        <dbReference type="EMBL" id="EHL00817.1"/>
    </source>
</evidence>
<evidence type="ECO:0000313" key="2">
    <source>
        <dbReference type="Proteomes" id="UP000005446"/>
    </source>
</evidence>
<dbReference type="InParanoid" id="H0EKX4"/>
<keyword evidence="2" id="KW-1185">Reference proteome</keyword>